<gene>
    <name evidence="1" type="ORF">GCM10008916_27020</name>
</gene>
<organism evidence="1 2">
    <name type="scientific">Clostridium nitritogenes</name>
    <dbReference type="NCBI Taxonomy" id="83340"/>
    <lineage>
        <taxon>Bacteria</taxon>
        <taxon>Bacillati</taxon>
        <taxon>Bacillota</taxon>
        <taxon>Clostridia</taxon>
        <taxon>Eubacteriales</taxon>
        <taxon>Clostridiaceae</taxon>
        <taxon>Clostridium</taxon>
    </lineage>
</organism>
<dbReference type="SUPFAM" id="SSF89550">
    <property type="entry name" value="PHP domain-like"/>
    <property type="match status" value="1"/>
</dbReference>
<dbReference type="PANTHER" id="PTHR32182:SF22">
    <property type="entry name" value="ATP-DEPENDENT ENDONUCLEASE, OLD FAMILY-RELATED"/>
    <property type="match status" value="1"/>
</dbReference>
<dbReference type="InterPro" id="IPR054798">
    <property type="entry name" value="Spaf_1101-like"/>
</dbReference>
<accession>A0ABP3X763</accession>
<name>A0ABP3X763_9CLOT</name>
<proteinExistence type="predicted"/>
<dbReference type="InterPro" id="IPR016195">
    <property type="entry name" value="Pol/histidinol_Pase-like"/>
</dbReference>
<sequence>MDNKYSERKNFLDDIYNKINGSRKKYGELKKCEFHIHTPASACYRFINPENTDKKDLEGEYLYSNLSTKEIVDYSYKIGYLSLNVYNDIIKNLDQYNSEEYKKNLKIRFDAPYDSFKEYITYMTIAYKLYKEDIKVAVVSDHNTVKGYKKLYYAIEKYCKETYNDFKKLIKLFLGVEISCSDKNHLMVIYDENKIEDLDKYLKEIIMKEELGTYYDTRKVIEDMRKHNAITYIAHINTSDLLGNAAYKKKLFNSNGLNGIGLSNIEKMEREKERIKKFRHDISDIAFVYEGDSHAIDEIGIKNTWIKLSNMRFKSLKKAFINHRVSIYTREQLPVSKYIKGLVIERGENGFLGSDPKKTYEHKKERLIIDFSQDLNCIIGGRGSGKSTILNILEIIYSMECDNLELLNYISQHKKIYSLFIKDNEEYLVEFIPQVSLKGSYREYPIVFRGSYFKKGNAYKLKPQWYNIFKIVYNEGVREYTEINHDDIKYILKDVFRRGYNINKLVDKINNKQISEYIRDVVMYNVNYTNINNYIRQIRYSPSTKVLKVIRESLKDIISMIKSRREQFSYIVKDFNSANQKVLHITYEPMYEINEYFECFLSIFDKDEFGNSKEKVLDKHICSTYLTWGDVQDYFSEMIRGRNYFEILELILNKKFTDMNKILPIEKFQNIEITYNVVNKGLVEINNSNKRKVYTEIFNKVKENKNILVESIIKCFKVMDNFNIEFNINFKEDVRNNTTNFKPLNKLSLGQKVVALLTFVFNFGSIAGDNTPLIIDQPEDNLDNVYIYKTLVESLKKIKNSRQVIIVTHSSTIVTNADAEEVIVMKSDGKNGWIEKSGYPSDEVITGHIMNYLEGGINSFNHKRKMYGIILEDL</sequence>
<dbReference type="InterPro" id="IPR027417">
    <property type="entry name" value="P-loop_NTPase"/>
</dbReference>
<dbReference type="Gene3D" id="3.40.50.300">
    <property type="entry name" value="P-loop containing nucleotide triphosphate hydrolases"/>
    <property type="match status" value="2"/>
</dbReference>
<protein>
    <recommendedName>
        <fullName evidence="3">Rad50/SbcC-type AAA domain-containing protein</fullName>
    </recommendedName>
</protein>
<dbReference type="Gene3D" id="3.20.20.140">
    <property type="entry name" value="Metal-dependent hydrolases"/>
    <property type="match status" value="1"/>
</dbReference>
<dbReference type="NCBIfam" id="NF045781">
    <property type="entry name" value="Spaf1101_AAA_ATP"/>
    <property type="match status" value="1"/>
</dbReference>
<evidence type="ECO:0000313" key="2">
    <source>
        <dbReference type="Proteomes" id="UP001501764"/>
    </source>
</evidence>
<evidence type="ECO:0008006" key="3">
    <source>
        <dbReference type="Google" id="ProtNLM"/>
    </source>
</evidence>
<dbReference type="RefSeq" id="WP_215636041.1">
    <property type="nucleotide sequence ID" value="NZ_BAAACO010000005.1"/>
</dbReference>
<reference evidence="2" key="1">
    <citation type="journal article" date="2019" name="Int. J. Syst. Evol. Microbiol.">
        <title>The Global Catalogue of Microorganisms (GCM) 10K type strain sequencing project: providing services to taxonomists for standard genome sequencing and annotation.</title>
        <authorList>
            <consortium name="The Broad Institute Genomics Platform"/>
            <consortium name="The Broad Institute Genome Sequencing Center for Infectious Disease"/>
            <person name="Wu L."/>
            <person name="Ma J."/>
        </authorList>
    </citation>
    <scope>NUCLEOTIDE SEQUENCE [LARGE SCALE GENOMIC DNA]</scope>
    <source>
        <strain evidence="2">JCM 6485</strain>
    </source>
</reference>
<dbReference type="EMBL" id="BAAACO010000005">
    <property type="protein sequence ID" value="GAA0860445.1"/>
    <property type="molecule type" value="Genomic_DNA"/>
</dbReference>
<dbReference type="PANTHER" id="PTHR32182">
    <property type="entry name" value="DNA REPLICATION AND REPAIR PROTEIN RECF"/>
    <property type="match status" value="1"/>
</dbReference>
<comment type="caution">
    <text evidence="1">The sequence shown here is derived from an EMBL/GenBank/DDBJ whole genome shotgun (WGS) entry which is preliminary data.</text>
</comment>
<keyword evidence="2" id="KW-1185">Reference proteome</keyword>
<dbReference type="Proteomes" id="UP001501764">
    <property type="component" value="Unassembled WGS sequence"/>
</dbReference>
<evidence type="ECO:0000313" key="1">
    <source>
        <dbReference type="EMBL" id="GAA0860445.1"/>
    </source>
</evidence>
<dbReference type="SUPFAM" id="SSF52540">
    <property type="entry name" value="P-loop containing nucleoside triphosphate hydrolases"/>
    <property type="match status" value="1"/>
</dbReference>